<dbReference type="InterPro" id="IPR029044">
    <property type="entry name" value="Nucleotide-diphossugar_trans"/>
</dbReference>
<name>A0A2M8KE57_9BACT</name>
<gene>
    <name evidence="2" type="ORF">COU81_01930</name>
</gene>
<proteinExistence type="predicted"/>
<dbReference type="CDD" id="cd04186">
    <property type="entry name" value="GT_2_like_c"/>
    <property type="match status" value="1"/>
</dbReference>
<sequence length="268" mass="31515">MKLSIIITHHQTPELLKLCLKSLEDTLNNVEYEIFIADSESQDEVQQEIKEKFPKVFFLQSTNNLGYAKIANRAILRSKGKYIFIVNADVITSENAIQKMLDYLDNHNDIGALGPQLINFDGTIQHSRFRFYTPMTAIYRRTLLGKLPAGKKNIARFLISDKPLSKDNTGPYEVDWIQGSAFLTRADALEKVGVLDENFFMYFEDVDWCKRFKDKDFKVFYFPDAKMYHYHIRISYKRGNVLDLFFNKYSRVHVLSAIKFFWKHRKHK</sequence>
<reference evidence="3" key="1">
    <citation type="submission" date="2017-09" db="EMBL/GenBank/DDBJ databases">
        <title>Depth-based differentiation of microbial function through sediment-hosted aquifers and enrichment of novel symbionts in the deep terrestrial subsurface.</title>
        <authorList>
            <person name="Probst A.J."/>
            <person name="Ladd B."/>
            <person name="Jarett J.K."/>
            <person name="Geller-Mcgrath D.E."/>
            <person name="Sieber C.M.K."/>
            <person name="Emerson J.B."/>
            <person name="Anantharaman K."/>
            <person name="Thomas B.C."/>
            <person name="Malmstrom R."/>
            <person name="Stieglmeier M."/>
            <person name="Klingl A."/>
            <person name="Woyke T."/>
            <person name="Ryan C.M."/>
            <person name="Banfield J.F."/>
        </authorList>
    </citation>
    <scope>NUCLEOTIDE SEQUENCE [LARGE SCALE GENOMIC DNA]</scope>
</reference>
<comment type="caution">
    <text evidence="2">The sequence shown here is derived from an EMBL/GenBank/DDBJ whole genome shotgun (WGS) entry which is preliminary data.</text>
</comment>
<dbReference type="InterPro" id="IPR001173">
    <property type="entry name" value="Glyco_trans_2-like"/>
</dbReference>
<dbReference type="EMBL" id="PFDW01000043">
    <property type="protein sequence ID" value="PJE58211.1"/>
    <property type="molecule type" value="Genomic_DNA"/>
</dbReference>
<dbReference type="SUPFAM" id="SSF53448">
    <property type="entry name" value="Nucleotide-diphospho-sugar transferases"/>
    <property type="match status" value="1"/>
</dbReference>
<evidence type="ECO:0000313" key="2">
    <source>
        <dbReference type="EMBL" id="PJE58211.1"/>
    </source>
</evidence>
<organism evidence="2 3">
    <name type="scientific">Candidatus Portnoybacteria bacterium CG10_big_fil_rev_8_21_14_0_10_36_7</name>
    <dbReference type="NCBI Taxonomy" id="1974812"/>
    <lineage>
        <taxon>Bacteria</taxon>
        <taxon>Candidatus Portnoyibacteriota</taxon>
    </lineage>
</organism>
<evidence type="ECO:0000259" key="1">
    <source>
        <dbReference type="Pfam" id="PF00535"/>
    </source>
</evidence>
<dbReference type="PANTHER" id="PTHR43179">
    <property type="entry name" value="RHAMNOSYLTRANSFERASE WBBL"/>
    <property type="match status" value="1"/>
</dbReference>
<accession>A0A2M8KE57</accession>
<dbReference type="Gene3D" id="3.90.550.10">
    <property type="entry name" value="Spore Coat Polysaccharide Biosynthesis Protein SpsA, Chain A"/>
    <property type="match status" value="1"/>
</dbReference>
<protein>
    <recommendedName>
        <fullName evidence="1">Glycosyltransferase 2-like domain-containing protein</fullName>
    </recommendedName>
</protein>
<feature type="domain" description="Glycosyltransferase 2-like" evidence="1">
    <location>
        <begin position="4"/>
        <end position="132"/>
    </location>
</feature>
<evidence type="ECO:0000313" key="3">
    <source>
        <dbReference type="Proteomes" id="UP000231450"/>
    </source>
</evidence>
<dbReference type="Proteomes" id="UP000231450">
    <property type="component" value="Unassembled WGS sequence"/>
</dbReference>
<dbReference type="AlphaFoldDB" id="A0A2M8KE57"/>
<dbReference type="PANTHER" id="PTHR43179:SF7">
    <property type="entry name" value="RHAMNOSYLTRANSFERASE WBBL"/>
    <property type="match status" value="1"/>
</dbReference>
<dbReference type="Pfam" id="PF00535">
    <property type="entry name" value="Glycos_transf_2"/>
    <property type="match status" value="1"/>
</dbReference>